<feature type="non-terminal residue" evidence="1">
    <location>
        <position position="300"/>
    </location>
</feature>
<organism evidence="1">
    <name type="scientific">marine metagenome</name>
    <dbReference type="NCBI Taxonomy" id="408172"/>
    <lineage>
        <taxon>unclassified sequences</taxon>
        <taxon>metagenomes</taxon>
        <taxon>ecological metagenomes</taxon>
    </lineage>
</organism>
<feature type="non-terminal residue" evidence="1">
    <location>
        <position position="1"/>
    </location>
</feature>
<accession>A0A382TM97</accession>
<evidence type="ECO:0000313" key="1">
    <source>
        <dbReference type="EMBL" id="SVD23196.1"/>
    </source>
</evidence>
<name>A0A382TM97_9ZZZZ</name>
<sequence>TGTTTGYDVIAGGAVTQLLGTALAITGVTTINAGSNNVTLDTTSNGFTRAVEITGDVVVVDGGTTKLNIGTSAVGGDLTLISGNAADTEGITDSGVVTVGGNLSVTNDVSDGDILMDEFAVTGTISLVTSGTAGNATVTNTTGLKFADVRVGGNLDATASNGDTVQSSGEMDIDGTTIIRLGTAGKDVKLDVPSNDFTGAVSIIGNAYDVVIKDINALDLGAVTATGTYKVTAGGLITDSGAQVITGVATFVLNDDLPTLTVTSTADTLTPYEIITGGTSGAKGLVVEGAGGTNSVSYVA</sequence>
<dbReference type="InterPro" id="IPR043709">
    <property type="entry name" value="DUF5649"/>
</dbReference>
<protein>
    <submittedName>
        <fullName evidence="1">Uncharacterized protein</fullName>
    </submittedName>
</protein>
<gene>
    <name evidence="1" type="ORF">METZ01_LOCUS376050</name>
</gene>
<dbReference type="EMBL" id="UINC01137699">
    <property type="protein sequence ID" value="SVD23196.1"/>
    <property type="molecule type" value="Genomic_DNA"/>
</dbReference>
<dbReference type="AlphaFoldDB" id="A0A382TM97"/>
<dbReference type="Pfam" id="PF18886">
    <property type="entry name" value="DUF5649"/>
    <property type="match status" value="3"/>
</dbReference>
<reference evidence="1" key="1">
    <citation type="submission" date="2018-05" db="EMBL/GenBank/DDBJ databases">
        <authorList>
            <person name="Lanie J.A."/>
            <person name="Ng W.-L."/>
            <person name="Kazmierczak K.M."/>
            <person name="Andrzejewski T.M."/>
            <person name="Davidsen T.M."/>
            <person name="Wayne K.J."/>
            <person name="Tettelin H."/>
            <person name="Glass J.I."/>
            <person name="Rusch D."/>
            <person name="Podicherti R."/>
            <person name="Tsui H.-C.T."/>
            <person name="Winkler M.E."/>
        </authorList>
    </citation>
    <scope>NUCLEOTIDE SEQUENCE</scope>
</reference>
<proteinExistence type="predicted"/>